<dbReference type="Pfam" id="PF00440">
    <property type="entry name" value="TetR_N"/>
    <property type="match status" value="1"/>
</dbReference>
<feature type="compositionally biased region" description="Basic and acidic residues" evidence="5">
    <location>
        <begin position="223"/>
        <end position="237"/>
    </location>
</feature>
<dbReference type="InterPro" id="IPR009057">
    <property type="entry name" value="Homeodomain-like_sf"/>
</dbReference>
<keyword evidence="1" id="KW-0805">Transcription regulation</keyword>
<dbReference type="Proteomes" id="UP000523000">
    <property type="component" value="Unassembled WGS sequence"/>
</dbReference>
<evidence type="ECO:0000313" key="7">
    <source>
        <dbReference type="EMBL" id="MBB2997286.1"/>
    </source>
</evidence>
<dbReference type="EMBL" id="JACHVS010000002">
    <property type="protein sequence ID" value="MBB2997286.1"/>
    <property type="molecule type" value="Genomic_DNA"/>
</dbReference>
<feature type="compositionally biased region" description="Basic and acidic residues" evidence="5">
    <location>
        <begin position="248"/>
        <end position="262"/>
    </location>
</feature>
<sequence>MNSHVQETSTPPPDAPAADGRSARWDAHRAERRRELLKLARRAIHRLGPGASMDDIAADAATSKSVFYRYFGDKDGLRQRLAEAVIADFHAHVISAGRSGATEHEALHSMVLAYLNLASGSPNIYFFVTSTGSSDVLTSPAGAEPTGMALDGFFTELTAMMTERLHVHLDATQTTGSPVWDLWPRAAIGMVRSAGELWLRQDPGHRPPAKDLARGITQWLTRGIDRPRADDESHDFQLESETDPAKGATRDARYPDQRIRGR</sequence>
<dbReference type="InterPro" id="IPR001647">
    <property type="entry name" value="HTH_TetR"/>
</dbReference>
<dbReference type="PANTHER" id="PTHR30055:SF234">
    <property type="entry name" value="HTH-TYPE TRANSCRIPTIONAL REGULATOR BETI"/>
    <property type="match status" value="1"/>
</dbReference>
<dbReference type="AlphaFoldDB" id="A0A839QTI8"/>
<dbReference type="PANTHER" id="PTHR30055">
    <property type="entry name" value="HTH-TYPE TRANSCRIPTIONAL REGULATOR RUTR"/>
    <property type="match status" value="1"/>
</dbReference>
<evidence type="ECO:0000313" key="8">
    <source>
        <dbReference type="Proteomes" id="UP000523000"/>
    </source>
</evidence>
<gene>
    <name evidence="7" type="ORF">E9229_003533</name>
</gene>
<comment type="caution">
    <text evidence="7">The sequence shown here is derived from an EMBL/GenBank/DDBJ whole genome shotgun (WGS) entry which is preliminary data.</text>
</comment>
<evidence type="ECO:0000256" key="3">
    <source>
        <dbReference type="ARBA" id="ARBA00023163"/>
    </source>
</evidence>
<evidence type="ECO:0000256" key="5">
    <source>
        <dbReference type="SAM" id="MobiDB-lite"/>
    </source>
</evidence>
<feature type="domain" description="HTH tetR-type" evidence="6">
    <location>
        <begin position="30"/>
        <end position="89"/>
    </location>
</feature>
<dbReference type="SUPFAM" id="SSF46689">
    <property type="entry name" value="Homeodomain-like"/>
    <property type="match status" value="1"/>
</dbReference>
<evidence type="ECO:0000259" key="6">
    <source>
        <dbReference type="PROSITE" id="PS50977"/>
    </source>
</evidence>
<keyword evidence="2 4" id="KW-0238">DNA-binding</keyword>
<evidence type="ECO:0000256" key="2">
    <source>
        <dbReference type="ARBA" id="ARBA00023125"/>
    </source>
</evidence>
<keyword evidence="3" id="KW-0804">Transcription</keyword>
<dbReference type="RefSeq" id="WP_183512833.1">
    <property type="nucleotide sequence ID" value="NZ_BAABGK010000018.1"/>
</dbReference>
<evidence type="ECO:0000256" key="4">
    <source>
        <dbReference type="PROSITE-ProRule" id="PRU00335"/>
    </source>
</evidence>
<dbReference type="GO" id="GO:0000976">
    <property type="term" value="F:transcription cis-regulatory region binding"/>
    <property type="evidence" value="ECO:0007669"/>
    <property type="project" value="TreeGrafter"/>
</dbReference>
<proteinExistence type="predicted"/>
<dbReference type="PROSITE" id="PS50977">
    <property type="entry name" value="HTH_TETR_2"/>
    <property type="match status" value="1"/>
</dbReference>
<dbReference type="Gene3D" id="1.10.357.10">
    <property type="entry name" value="Tetracycline Repressor, domain 2"/>
    <property type="match status" value="1"/>
</dbReference>
<accession>A0A839QTI8</accession>
<keyword evidence="8" id="KW-1185">Reference proteome</keyword>
<protein>
    <submittedName>
        <fullName evidence="7">AcrR family transcriptional regulator</fullName>
    </submittedName>
</protein>
<name>A0A839QTI8_9MICC</name>
<reference evidence="7 8" key="1">
    <citation type="submission" date="2020-08" db="EMBL/GenBank/DDBJ databases">
        <title>Sequencing the genomes of 1000 actinobacteria strains.</title>
        <authorList>
            <person name="Klenk H.-P."/>
        </authorList>
    </citation>
    <scope>NUCLEOTIDE SEQUENCE [LARGE SCALE GENOMIC DNA]</scope>
    <source>
        <strain evidence="7 8">DSM 22826</strain>
    </source>
</reference>
<evidence type="ECO:0000256" key="1">
    <source>
        <dbReference type="ARBA" id="ARBA00023015"/>
    </source>
</evidence>
<dbReference type="GO" id="GO:0003700">
    <property type="term" value="F:DNA-binding transcription factor activity"/>
    <property type="evidence" value="ECO:0007669"/>
    <property type="project" value="TreeGrafter"/>
</dbReference>
<feature type="DNA-binding region" description="H-T-H motif" evidence="4">
    <location>
        <begin position="52"/>
        <end position="71"/>
    </location>
</feature>
<feature type="region of interest" description="Disordered" evidence="5">
    <location>
        <begin position="1"/>
        <end position="26"/>
    </location>
</feature>
<organism evidence="7 8">
    <name type="scientific">Paeniglutamicibacter cryotolerans</name>
    <dbReference type="NCBI Taxonomy" id="670079"/>
    <lineage>
        <taxon>Bacteria</taxon>
        <taxon>Bacillati</taxon>
        <taxon>Actinomycetota</taxon>
        <taxon>Actinomycetes</taxon>
        <taxon>Micrococcales</taxon>
        <taxon>Micrococcaceae</taxon>
        <taxon>Paeniglutamicibacter</taxon>
    </lineage>
</organism>
<feature type="region of interest" description="Disordered" evidence="5">
    <location>
        <begin position="223"/>
        <end position="262"/>
    </location>
</feature>
<dbReference type="InterPro" id="IPR050109">
    <property type="entry name" value="HTH-type_TetR-like_transc_reg"/>
</dbReference>